<dbReference type="EMBL" id="JBHSNY010000030">
    <property type="protein sequence ID" value="MFC5639670.1"/>
    <property type="molecule type" value="Genomic_DNA"/>
</dbReference>
<dbReference type="Proteomes" id="UP001596154">
    <property type="component" value="Unassembled WGS sequence"/>
</dbReference>
<evidence type="ECO:0000313" key="1">
    <source>
        <dbReference type="EMBL" id="MFC5639670.1"/>
    </source>
</evidence>
<reference evidence="2" key="1">
    <citation type="journal article" date="2019" name="Int. J. Syst. Evol. Microbiol.">
        <title>The Global Catalogue of Microorganisms (GCM) 10K type strain sequencing project: providing services to taxonomists for standard genome sequencing and annotation.</title>
        <authorList>
            <consortium name="The Broad Institute Genomics Platform"/>
            <consortium name="The Broad Institute Genome Sequencing Center for Infectious Disease"/>
            <person name="Wu L."/>
            <person name="Ma J."/>
        </authorList>
    </citation>
    <scope>NUCLEOTIDE SEQUENCE [LARGE SCALE GENOMIC DNA]</scope>
    <source>
        <strain evidence="2">CGMCC 4.7248</strain>
    </source>
</reference>
<accession>A0ABW0V5B6</accession>
<organism evidence="1 2">
    <name type="scientific">Streptomyces bullii</name>
    <dbReference type="NCBI Taxonomy" id="349910"/>
    <lineage>
        <taxon>Bacteria</taxon>
        <taxon>Bacillati</taxon>
        <taxon>Actinomycetota</taxon>
        <taxon>Actinomycetes</taxon>
        <taxon>Kitasatosporales</taxon>
        <taxon>Streptomycetaceae</taxon>
        <taxon>Streptomyces</taxon>
    </lineage>
</organism>
<keyword evidence="2" id="KW-1185">Reference proteome</keyword>
<comment type="caution">
    <text evidence="1">The sequence shown here is derived from an EMBL/GenBank/DDBJ whole genome shotgun (WGS) entry which is preliminary data.</text>
</comment>
<evidence type="ECO:0000313" key="2">
    <source>
        <dbReference type="Proteomes" id="UP001596154"/>
    </source>
</evidence>
<proteinExistence type="predicted"/>
<name>A0ABW0V5B6_9ACTN</name>
<dbReference type="RefSeq" id="WP_381031858.1">
    <property type="nucleotide sequence ID" value="NZ_JBHSNY010000030.1"/>
</dbReference>
<sequence length="74" mass="7761">MAGDLGSAVRFLPSAQCAFREDAVLPLVGGHGSEVATVTDRDDLRQRGCGHGLALRSLQVDLAQGPFLAVELEV</sequence>
<protein>
    <submittedName>
        <fullName evidence="1">Uncharacterized protein</fullName>
    </submittedName>
</protein>
<gene>
    <name evidence="1" type="ORF">ACFPZJ_39410</name>
</gene>